<dbReference type="EMBL" id="BAAATE010000061">
    <property type="protein sequence ID" value="GAA2700595.1"/>
    <property type="molecule type" value="Genomic_DNA"/>
</dbReference>
<keyword evidence="2" id="KW-1185">Reference proteome</keyword>
<protein>
    <recommendedName>
        <fullName evidence="3">Helix-turn-helix domain-containing protein</fullName>
    </recommendedName>
</protein>
<gene>
    <name evidence="1" type="ORF">GCM10010412_097840</name>
</gene>
<comment type="caution">
    <text evidence="1">The sequence shown here is derived from an EMBL/GenBank/DDBJ whole genome shotgun (WGS) entry which is preliminary data.</text>
</comment>
<accession>A0ABP6FU17</accession>
<evidence type="ECO:0000313" key="2">
    <source>
        <dbReference type="Proteomes" id="UP001501666"/>
    </source>
</evidence>
<organism evidence="1 2">
    <name type="scientific">Nonomuraea recticatena</name>
    <dbReference type="NCBI Taxonomy" id="46178"/>
    <lineage>
        <taxon>Bacteria</taxon>
        <taxon>Bacillati</taxon>
        <taxon>Actinomycetota</taxon>
        <taxon>Actinomycetes</taxon>
        <taxon>Streptosporangiales</taxon>
        <taxon>Streptosporangiaceae</taxon>
        <taxon>Nonomuraea</taxon>
    </lineage>
</organism>
<reference evidence="2" key="1">
    <citation type="journal article" date="2019" name="Int. J. Syst. Evol. Microbiol.">
        <title>The Global Catalogue of Microorganisms (GCM) 10K type strain sequencing project: providing services to taxonomists for standard genome sequencing and annotation.</title>
        <authorList>
            <consortium name="The Broad Institute Genomics Platform"/>
            <consortium name="The Broad Institute Genome Sequencing Center for Infectious Disease"/>
            <person name="Wu L."/>
            <person name="Ma J."/>
        </authorList>
    </citation>
    <scope>NUCLEOTIDE SEQUENCE [LARGE SCALE GENOMIC DNA]</scope>
    <source>
        <strain evidence="2">JCM 6835</strain>
    </source>
</reference>
<name>A0ABP6FU17_9ACTN</name>
<proteinExistence type="predicted"/>
<sequence length="116" mass="12502">MLVLVCLRKGETFAEIAAGLGIGTATAWRYVHEASPCSPAAHPAWIKPYAPPSERDTPSWCWTARSYPSTGWPLTGPSVESARSAVLVLPPVRFSVPLTEPGVRLSPHRALHGSCR</sequence>
<evidence type="ECO:0008006" key="3">
    <source>
        <dbReference type="Google" id="ProtNLM"/>
    </source>
</evidence>
<dbReference type="Proteomes" id="UP001501666">
    <property type="component" value="Unassembled WGS sequence"/>
</dbReference>
<evidence type="ECO:0000313" key="1">
    <source>
        <dbReference type="EMBL" id="GAA2700595.1"/>
    </source>
</evidence>